<feature type="transmembrane region" description="Helical" evidence="1">
    <location>
        <begin position="155"/>
        <end position="172"/>
    </location>
</feature>
<feature type="transmembrane region" description="Helical" evidence="1">
    <location>
        <begin position="129"/>
        <end position="148"/>
    </location>
</feature>
<dbReference type="GO" id="GO:0016020">
    <property type="term" value="C:membrane"/>
    <property type="evidence" value="ECO:0007669"/>
    <property type="project" value="UniProtKB-SubCell"/>
</dbReference>
<dbReference type="InterPro" id="IPR000387">
    <property type="entry name" value="Tyr_Pase_dom"/>
</dbReference>
<dbReference type="RefSeq" id="WP_065295897.1">
    <property type="nucleotide sequence ID" value="NZ_MAQE01000018.1"/>
</dbReference>
<proteinExistence type="predicted"/>
<gene>
    <name evidence="3" type="ORF">BBB52_10230</name>
</gene>
<name>A0AAP7GW93_AGGAP</name>
<evidence type="ECO:0000256" key="1">
    <source>
        <dbReference type="SAM" id="Phobius"/>
    </source>
</evidence>
<sequence length="431" mass="49117">MPMKKAVSHRLGYLISVGVLFYATYGFSNWFSAQQENVAEIVFAWEEHIPFLAWTIVPYWSLNAMYALAFFLARDKRELQHYVAQLLLAQLIAICCFLLFPLQFSWQKPPADGVSALLFDSLATFDQPYNQAPSLHIILTIIVGTFYWRYLPKIWRLPLIIWLGLIALSVLTTYQHHFIDIPTGVLVGCLILWALPYEGASPLHGIRADRFRLKLMRYYLAGALIFFLPTFLGGAYLWFIWISIALLLVAYAYLWSGAKLFQKQPNGRHSMAATLLLLPYLLGVRLNIFYWLRHQTKVSEVLPGVFIGSVTQAANFEAVLDLCAEYPCINPPKDYVFIPMLDMVPPESTELVRTAQEMQRLHNNHQSVLICCALGYGRSAAAMLVWLAVYGGCDNLTEAQRQLRVARPNMILPAATEQKVLEAIYLLQKTR</sequence>
<feature type="transmembrane region" description="Helical" evidence="1">
    <location>
        <begin position="12"/>
        <end position="31"/>
    </location>
</feature>
<dbReference type="InterPro" id="IPR029021">
    <property type="entry name" value="Prot-tyrosine_phosphatase-like"/>
</dbReference>
<dbReference type="EMBL" id="MAQE01000018">
    <property type="protein sequence ID" value="OBY49819.1"/>
    <property type="molecule type" value="Genomic_DNA"/>
</dbReference>
<feature type="transmembrane region" description="Helical" evidence="1">
    <location>
        <begin position="82"/>
        <end position="102"/>
    </location>
</feature>
<dbReference type="PANTHER" id="PTHR47216">
    <property type="match status" value="1"/>
</dbReference>
<keyword evidence="1" id="KW-0472">Membrane</keyword>
<dbReference type="Gene3D" id="3.90.190.10">
    <property type="entry name" value="Protein tyrosine phosphatase superfamily"/>
    <property type="match status" value="1"/>
</dbReference>
<dbReference type="PANTHER" id="PTHR47216:SF4">
    <property type="entry name" value="OS01G0859400 PROTEIN"/>
    <property type="match status" value="1"/>
</dbReference>
<feature type="transmembrane region" description="Helical" evidence="1">
    <location>
        <begin position="178"/>
        <end position="195"/>
    </location>
</feature>
<evidence type="ECO:0000313" key="3">
    <source>
        <dbReference type="EMBL" id="OBY49819.1"/>
    </source>
</evidence>
<protein>
    <submittedName>
        <fullName evidence="3">Phosphatase</fullName>
    </submittedName>
</protein>
<accession>A0AAP7GW93</accession>
<feature type="transmembrane region" description="Helical" evidence="1">
    <location>
        <begin position="238"/>
        <end position="258"/>
    </location>
</feature>
<reference evidence="3 4" key="1">
    <citation type="submission" date="2016-06" db="EMBL/GenBank/DDBJ databases">
        <title>Simultaneous identification of Haemophilus influenzae and Haemophilus haemolyticus using TaqMan real-time PCR.</title>
        <authorList>
            <person name="Price E.P."/>
            <person name="Sarovich D.S."/>
            <person name="Harris T."/>
            <person name="Spargo J.C."/>
            <person name="Nosworthy E."/>
            <person name="Beissbarth J."/>
            <person name="Smith-Vaughan H."/>
        </authorList>
    </citation>
    <scope>NUCLEOTIDE SEQUENCE [LARGE SCALE GENOMIC DNA]</scope>
    <source>
        <strain evidence="3 4">ATCC 7901</strain>
    </source>
</reference>
<dbReference type="SMART" id="SM00195">
    <property type="entry name" value="DSPc"/>
    <property type="match status" value="1"/>
</dbReference>
<keyword evidence="1" id="KW-1133">Transmembrane helix</keyword>
<evidence type="ECO:0000259" key="2">
    <source>
        <dbReference type="PROSITE" id="PS50056"/>
    </source>
</evidence>
<dbReference type="Pfam" id="PF14378">
    <property type="entry name" value="PAP2_3"/>
    <property type="match status" value="1"/>
</dbReference>
<dbReference type="CDD" id="cd03386">
    <property type="entry name" value="PAP2_Aur1_like"/>
    <property type="match status" value="1"/>
</dbReference>
<keyword evidence="1" id="KW-0812">Transmembrane</keyword>
<feature type="transmembrane region" description="Helical" evidence="1">
    <location>
        <begin position="270"/>
        <end position="292"/>
    </location>
</feature>
<dbReference type="InterPro" id="IPR020422">
    <property type="entry name" value="TYR_PHOSPHATASE_DUAL_dom"/>
</dbReference>
<feature type="domain" description="Tyrosine specific protein phosphatases" evidence="2">
    <location>
        <begin position="349"/>
        <end position="411"/>
    </location>
</feature>
<dbReference type="SUPFAM" id="SSF52799">
    <property type="entry name" value="(Phosphotyrosine protein) phosphatases II"/>
    <property type="match status" value="1"/>
</dbReference>
<feature type="transmembrane region" description="Helical" evidence="1">
    <location>
        <begin position="51"/>
        <end position="73"/>
    </location>
</feature>
<organism evidence="3 4">
    <name type="scientific">Aggregatibacter aphrophilus</name>
    <name type="common">Haemophilus aphrophilus</name>
    <dbReference type="NCBI Taxonomy" id="732"/>
    <lineage>
        <taxon>Bacteria</taxon>
        <taxon>Pseudomonadati</taxon>
        <taxon>Pseudomonadota</taxon>
        <taxon>Gammaproteobacteria</taxon>
        <taxon>Pasteurellales</taxon>
        <taxon>Pasteurellaceae</taxon>
        <taxon>Aggregatibacter</taxon>
    </lineage>
</organism>
<dbReference type="AlphaFoldDB" id="A0AAP7GW93"/>
<evidence type="ECO:0000313" key="4">
    <source>
        <dbReference type="Proteomes" id="UP000092746"/>
    </source>
</evidence>
<dbReference type="Proteomes" id="UP000092746">
    <property type="component" value="Unassembled WGS sequence"/>
</dbReference>
<dbReference type="PROSITE" id="PS50056">
    <property type="entry name" value="TYR_PHOSPHATASE_2"/>
    <property type="match status" value="1"/>
</dbReference>
<comment type="caution">
    <text evidence="3">The sequence shown here is derived from an EMBL/GenBank/DDBJ whole genome shotgun (WGS) entry which is preliminary data.</text>
</comment>
<dbReference type="InterPro" id="IPR026841">
    <property type="entry name" value="Aur1/Ipt1"/>
</dbReference>